<dbReference type="GO" id="GO:0005634">
    <property type="term" value="C:nucleus"/>
    <property type="evidence" value="ECO:0007669"/>
    <property type="project" value="UniProtKB-SubCell"/>
</dbReference>
<dbReference type="GeneID" id="116187715"/>
<dbReference type="Proteomes" id="UP000515151">
    <property type="component" value="Chromosome 8"/>
</dbReference>
<dbReference type="PANTHER" id="PTHR14281">
    <property type="entry name" value="KINETOCHORE PROTEIN SPC25-RELATED"/>
    <property type="match status" value="1"/>
</dbReference>
<dbReference type="RefSeq" id="XP_031372485.1">
    <property type="nucleotide sequence ID" value="XM_031516625.1"/>
</dbReference>
<feature type="compositionally biased region" description="Low complexity" evidence="11">
    <location>
        <begin position="297"/>
        <end position="308"/>
    </location>
</feature>
<dbReference type="Gene3D" id="3.30.457.50">
    <property type="entry name" value="Chromosome segregation protein Spc25"/>
    <property type="match status" value="1"/>
</dbReference>
<accession>A0A6P8BQY7</accession>
<dbReference type="GO" id="GO:0031262">
    <property type="term" value="C:Ndc80 complex"/>
    <property type="evidence" value="ECO:0007669"/>
    <property type="project" value="InterPro"/>
</dbReference>
<organism evidence="13 14">
    <name type="scientific">Punica granatum</name>
    <name type="common">Pomegranate</name>
    <dbReference type="NCBI Taxonomy" id="22663"/>
    <lineage>
        <taxon>Eukaryota</taxon>
        <taxon>Viridiplantae</taxon>
        <taxon>Streptophyta</taxon>
        <taxon>Embryophyta</taxon>
        <taxon>Tracheophyta</taxon>
        <taxon>Spermatophyta</taxon>
        <taxon>Magnoliopsida</taxon>
        <taxon>eudicotyledons</taxon>
        <taxon>Gunneridae</taxon>
        <taxon>Pentapetalae</taxon>
        <taxon>rosids</taxon>
        <taxon>malvids</taxon>
        <taxon>Myrtales</taxon>
        <taxon>Lythraceae</taxon>
        <taxon>Punica</taxon>
    </lineage>
</organism>
<evidence type="ECO:0000256" key="5">
    <source>
        <dbReference type="ARBA" id="ARBA00022776"/>
    </source>
</evidence>
<dbReference type="FunFam" id="3.30.457.50:FF:000001">
    <property type="entry name" value="Probable kinetochore protein spc25"/>
    <property type="match status" value="1"/>
</dbReference>
<evidence type="ECO:0000313" key="14">
    <source>
        <dbReference type="RefSeq" id="XP_031372485.1"/>
    </source>
</evidence>
<evidence type="ECO:0000256" key="1">
    <source>
        <dbReference type="ARBA" id="ARBA00004584"/>
    </source>
</evidence>
<keyword evidence="8 9" id="KW-0137">Centromere</keyword>
<feature type="compositionally biased region" description="Basic residues" evidence="11">
    <location>
        <begin position="309"/>
        <end position="318"/>
    </location>
</feature>
<reference evidence="13" key="1">
    <citation type="journal article" date="2020" name="Plant Biotechnol. J.">
        <title>The pomegranate (Punica granatum L.) draft genome dissects genetic divergence between soft- and hard-seeded cultivars.</title>
        <authorList>
            <person name="Luo X."/>
            <person name="Li H."/>
            <person name="Wu Z."/>
            <person name="Yao W."/>
            <person name="Zhao P."/>
            <person name="Cao D."/>
            <person name="Yu H."/>
            <person name="Li K."/>
            <person name="Poudel K."/>
            <person name="Zhao D."/>
            <person name="Zhang F."/>
            <person name="Xia X."/>
            <person name="Chen L."/>
            <person name="Wang Q."/>
            <person name="Jing D."/>
            <person name="Cao S."/>
        </authorList>
    </citation>
    <scope>NUCLEOTIDE SEQUENCE [LARGE SCALE GENOMIC DNA]</scope>
    <source>
        <strain evidence="13">cv. Tunisia</strain>
    </source>
</reference>
<dbReference type="AlphaFoldDB" id="A0A6P8BQY7"/>
<evidence type="ECO:0000256" key="6">
    <source>
        <dbReference type="ARBA" id="ARBA00023054"/>
    </source>
</evidence>
<protein>
    <recommendedName>
        <fullName evidence="9">Kinetochore protein SPC25</fullName>
    </recommendedName>
</protein>
<dbReference type="CDD" id="cd23784">
    <property type="entry name" value="RWD_Spc25"/>
    <property type="match status" value="1"/>
</dbReference>
<keyword evidence="9" id="KW-0995">Kinetochore</keyword>
<dbReference type="PANTHER" id="PTHR14281:SF0">
    <property type="entry name" value="KINETOCHORE PROTEIN SPC25"/>
    <property type="match status" value="1"/>
</dbReference>
<comment type="similarity">
    <text evidence="2 9">Belongs to the SPC25 family.</text>
</comment>
<keyword evidence="6 10" id="KW-0175">Coiled coil</keyword>
<gene>
    <name evidence="14" type="primary">LOC116187715</name>
</gene>
<evidence type="ECO:0000256" key="7">
    <source>
        <dbReference type="ARBA" id="ARBA00023306"/>
    </source>
</evidence>
<reference evidence="14" key="2">
    <citation type="submission" date="2025-08" db="UniProtKB">
        <authorList>
            <consortium name="RefSeq"/>
        </authorList>
    </citation>
    <scope>IDENTIFICATION</scope>
    <source>
        <tissue evidence="14">Leaf</tissue>
    </source>
</reference>
<keyword evidence="5 9" id="KW-0498">Mitosis</keyword>
<keyword evidence="9" id="KW-0539">Nucleus</keyword>
<evidence type="ECO:0000256" key="11">
    <source>
        <dbReference type="SAM" id="MobiDB-lite"/>
    </source>
</evidence>
<keyword evidence="13" id="KW-1185">Reference proteome</keyword>
<comment type="function">
    <text evidence="9">Acts as a component of the essential kinetochore-associated NDC80 complex, which is required for chromosome segregation and spindle checkpoint activity.</text>
</comment>
<dbReference type="InterPro" id="IPR045143">
    <property type="entry name" value="Spc25"/>
</dbReference>
<evidence type="ECO:0000256" key="2">
    <source>
        <dbReference type="ARBA" id="ARBA00006379"/>
    </source>
</evidence>
<keyword evidence="3 9" id="KW-0158">Chromosome</keyword>
<sequence length="318" mass="35769">MQIREEEPARTKMESLRLMCDREMSVHRQKMDSFASSFLGALDSIKTKSQETVQNQGRLLKMKSSLKEAEDELVKALAVKTRTEAKRMATTESISAIKARVEELKRILQDQKARRDEYAAIMSRESLGLAAAEEKNEQGAKWKEEIQEAISWYSRVLGLRIEGGSGVKFMFNNVDVKRPDHVYSFTIRHANDTYTLLQCDPLVDSTKELVLELNKSNDLYKFVRIMRRKFQEAAEGSLPQMVALPQESLTVSVSAPVTSVSTEISGTPTSEPEDQFQHTKVNKNVKKANPGRAAKESALSSGSASSLRRSSRFTKVTK</sequence>
<proteinExistence type="inferred from homology"/>
<dbReference type="OrthoDB" id="6353017at2759"/>
<evidence type="ECO:0000256" key="9">
    <source>
        <dbReference type="RuleBase" id="RU367150"/>
    </source>
</evidence>
<evidence type="ECO:0000313" key="13">
    <source>
        <dbReference type="Proteomes" id="UP000515151"/>
    </source>
</evidence>
<keyword evidence="4 9" id="KW-0132">Cell division</keyword>
<dbReference type="InterPro" id="IPR013255">
    <property type="entry name" value="Spc25_C"/>
</dbReference>
<dbReference type="GO" id="GO:0051301">
    <property type="term" value="P:cell division"/>
    <property type="evidence" value="ECO:0007669"/>
    <property type="project" value="UniProtKB-UniRule"/>
</dbReference>
<evidence type="ECO:0000256" key="4">
    <source>
        <dbReference type="ARBA" id="ARBA00022618"/>
    </source>
</evidence>
<evidence type="ECO:0000256" key="3">
    <source>
        <dbReference type="ARBA" id="ARBA00022454"/>
    </source>
</evidence>
<comment type="subcellular location">
    <subcellularLocation>
        <location evidence="1">Chromosome</location>
        <location evidence="1">Centromere</location>
    </subcellularLocation>
    <subcellularLocation>
        <location evidence="9">Nucleus</location>
    </subcellularLocation>
    <subcellularLocation>
        <location evidence="9">Chromosome</location>
        <location evidence="9">Centromere</location>
        <location evidence="9">Kinetochore</location>
    </subcellularLocation>
</comment>
<feature type="domain" description="Chromosome segregation protein Spc25 C-terminal" evidence="12">
    <location>
        <begin position="164"/>
        <end position="231"/>
    </location>
</feature>
<dbReference type="GO" id="GO:0007059">
    <property type="term" value="P:chromosome segregation"/>
    <property type="evidence" value="ECO:0007669"/>
    <property type="project" value="InterPro"/>
</dbReference>
<feature type="region of interest" description="Disordered" evidence="11">
    <location>
        <begin position="261"/>
        <end position="318"/>
    </location>
</feature>
<evidence type="ECO:0000256" key="10">
    <source>
        <dbReference type="SAM" id="Coils"/>
    </source>
</evidence>
<name>A0A6P8BQY7_PUNGR</name>
<comment type="subunit">
    <text evidence="9">Component of the NDC80 complex.</text>
</comment>
<dbReference type="Pfam" id="PF08234">
    <property type="entry name" value="Spindle_Spc25"/>
    <property type="match status" value="1"/>
</dbReference>
<keyword evidence="7 9" id="KW-0131">Cell cycle</keyword>
<evidence type="ECO:0000256" key="8">
    <source>
        <dbReference type="ARBA" id="ARBA00023328"/>
    </source>
</evidence>
<evidence type="ECO:0000259" key="12">
    <source>
        <dbReference type="Pfam" id="PF08234"/>
    </source>
</evidence>
<feature type="coiled-coil region" evidence="10">
    <location>
        <begin position="59"/>
        <end position="121"/>
    </location>
</feature>